<protein>
    <submittedName>
        <fullName evidence="2">Uncharacterized protein</fullName>
    </submittedName>
</protein>
<evidence type="ECO:0000313" key="2">
    <source>
        <dbReference type="EMBL" id="BAD94605.1"/>
    </source>
</evidence>
<feature type="region of interest" description="Disordered" evidence="1">
    <location>
        <begin position="1"/>
        <end position="33"/>
    </location>
</feature>
<dbReference type="EMBL" id="AK222000">
    <property type="protein sequence ID" value="BAD94605.1"/>
    <property type="molecule type" value="mRNA"/>
</dbReference>
<feature type="compositionally biased region" description="Basic and acidic residues" evidence="1">
    <location>
        <begin position="13"/>
        <end position="33"/>
    </location>
</feature>
<proteinExistence type="evidence at transcript level"/>
<reference evidence="2" key="1">
    <citation type="submission" date="2005-03" db="EMBL/GenBank/DDBJ databases">
        <title>Large-scale analysis of RIKEN Arabidopsis full-length (RAFL) cDNAs.</title>
        <authorList>
            <person name="Totoki Y."/>
            <person name="Seki M."/>
            <person name="Ishida J."/>
            <person name="Nakajima M."/>
            <person name="Enju A."/>
            <person name="Kamiya A."/>
            <person name="Narusaka M."/>
            <person name="Shin-i T."/>
            <person name="Nakagawa M."/>
            <person name="Sakamoto N."/>
            <person name="Oishi K."/>
            <person name="Kohara Y."/>
            <person name="Kobayashi M."/>
            <person name="Toyoda A."/>
            <person name="Sakaki Y."/>
            <person name="Sakurai T."/>
            <person name="Iida K."/>
            <person name="Akiyama K."/>
            <person name="Satou M."/>
            <person name="Toyoda T."/>
            <person name="Konagaya A."/>
            <person name="Carninci P."/>
            <person name="Kawai J."/>
            <person name="Hayashizaki Y."/>
            <person name="Shinozaki K."/>
        </authorList>
    </citation>
    <scope>NUCLEOTIDE SEQUENCE</scope>
</reference>
<accession>Q56WN5</accession>
<sequence>MISILEPPIAQKLHQDKSRLTKSKPKTEKQKSQ</sequence>
<evidence type="ECO:0000256" key="1">
    <source>
        <dbReference type="SAM" id="MobiDB-lite"/>
    </source>
</evidence>
<organism evidence="2">
    <name type="scientific">Arabidopsis thaliana</name>
    <name type="common">Mouse-ear cress</name>
    <dbReference type="NCBI Taxonomy" id="3702"/>
    <lineage>
        <taxon>Eukaryota</taxon>
        <taxon>Viridiplantae</taxon>
        <taxon>Streptophyta</taxon>
        <taxon>Embryophyta</taxon>
        <taxon>Tracheophyta</taxon>
        <taxon>Spermatophyta</taxon>
        <taxon>Magnoliopsida</taxon>
        <taxon>eudicotyledons</taxon>
        <taxon>Gunneridae</taxon>
        <taxon>Pentapetalae</taxon>
        <taxon>rosids</taxon>
        <taxon>malvids</taxon>
        <taxon>Brassicales</taxon>
        <taxon>Brassicaceae</taxon>
        <taxon>Camelineae</taxon>
        <taxon>Arabidopsis</taxon>
    </lineage>
</organism>
<dbReference type="AlphaFoldDB" id="Q56WN5"/>
<name>Q56WN5_ARATH</name>